<feature type="domain" description="RNase H type-2" evidence="14">
    <location>
        <begin position="3"/>
        <end position="198"/>
    </location>
</feature>
<organism evidence="15 16">
    <name type="scientific">Candidatus Adlerbacteria bacterium RIFCSPLOWO2_01_FULL_51_16</name>
    <dbReference type="NCBI Taxonomy" id="1797243"/>
    <lineage>
        <taxon>Bacteria</taxon>
        <taxon>Candidatus Adleribacteriota</taxon>
    </lineage>
</organism>
<keyword evidence="7 12" id="KW-0540">Nuclease</keyword>
<dbReference type="PANTHER" id="PTHR10954">
    <property type="entry name" value="RIBONUCLEASE H2 SUBUNIT A"/>
    <property type="match status" value="1"/>
</dbReference>
<evidence type="ECO:0000256" key="3">
    <source>
        <dbReference type="ARBA" id="ARBA00004065"/>
    </source>
</evidence>
<dbReference type="Pfam" id="PF01351">
    <property type="entry name" value="RNase_HII"/>
    <property type="match status" value="1"/>
</dbReference>
<dbReference type="GO" id="GO:0003723">
    <property type="term" value="F:RNA binding"/>
    <property type="evidence" value="ECO:0007669"/>
    <property type="project" value="UniProtKB-UniRule"/>
</dbReference>
<evidence type="ECO:0000256" key="9">
    <source>
        <dbReference type="ARBA" id="ARBA00022759"/>
    </source>
</evidence>
<evidence type="ECO:0000313" key="16">
    <source>
        <dbReference type="Proteomes" id="UP000176185"/>
    </source>
</evidence>
<evidence type="ECO:0000256" key="11">
    <source>
        <dbReference type="ARBA" id="ARBA00023211"/>
    </source>
</evidence>
<dbReference type="GO" id="GO:0032299">
    <property type="term" value="C:ribonuclease H2 complex"/>
    <property type="evidence" value="ECO:0007669"/>
    <property type="project" value="TreeGrafter"/>
</dbReference>
<dbReference type="InterPro" id="IPR036397">
    <property type="entry name" value="RNaseH_sf"/>
</dbReference>
<dbReference type="CDD" id="cd07182">
    <property type="entry name" value="RNase_HII_bacteria_HII_like"/>
    <property type="match status" value="1"/>
</dbReference>
<dbReference type="InterPro" id="IPR022898">
    <property type="entry name" value="RNase_HII"/>
</dbReference>
<evidence type="ECO:0000256" key="2">
    <source>
        <dbReference type="ARBA" id="ARBA00001946"/>
    </source>
</evidence>
<dbReference type="Proteomes" id="UP000176185">
    <property type="component" value="Unassembled WGS sequence"/>
</dbReference>
<evidence type="ECO:0000256" key="12">
    <source>
        <dbReference type="PROSITE-ProRule" id="PRU01319"/>
    </source>
</evidence>
<comment type="similarity">
    <text evidence="5 13">Belongs to the RNase HII family.</text>
</comment>
<dbReference type="PANTHER" id="PTHR10954:SF18">
    <property type="entry name" value="RIBONUCLEASE HII"/>
    <property type="match status" value="1"/>
</dbReference>
<evidence type="ECO:0000259" key="14">
    <source>
        <dbReference type="PROSITE" id="PS51975"/>
    </source>
</evidence>
<evidence type="ECO:0000256" key="4">
    <source>
        <dbReference type="ARBA" id="ARBA00004496"/>
    </source>
</evidence>
<feature type="binding site" evidence="12">
    <location>
        <position position="111"/>
    </location>
    <ligand>
        <name>a divalent metal cation</name>
        <dbReference type="ChEBI" id="CHEBI:60240"/>
    </ligand>
</feature>
<evidence type="ECO:0000256" key="7">
    <source>
        <dbReference type="ARBA" id="ARBA00022722"/>
    </source>
</evidence>
<gene>
    <name evidence="15" type="ORF">A2943_01880</name>
</gene>
<name>A0A1F4XFH5_9BACT</name>
<sequence length="198" mass="22364">MLRTLIGVDEAGRGPLAGPVAIGVVAVPSSFNIRKIFPRLKDSKEVSPQRREEFYKIICERAKAGELQFCVRYSAASTIDRLGLTRAVRYATWRGVRALAPETSGVKVLLDGLLYAPEEYEQETIIGGDEQEPLIMLASIVAKVRRDRLMRRLAKQFPHYLFEEHKGYGTKAHSRAIKKFGLSDIHRRSFCKNFLSVI</sequence>
<dbReference type="GO" id="GO:0005737">
    <property type="term" value="C:cytoplasm"/>
    <property type="evidence" value="ECO:0007669"/>
    <property type="project" value="UniProtKB-SubCell"/>
</dbReference>
<dbReference type="GO" id="GO:0043137">
    <property type="term" value="P:DNA replication, removal of RNA primer"/>
    <property type="evidence" value="ECO:0007669"/>
    <property type="project" value="TreeGrafter"/>
</dbReference>
<dbReference type="AlphaFoldDB" id="A0A1F4XFH5"/>
<feature type="binding site" evidence="12">
    <location>
        <position position="10"/>
    </location>
    <ligand>
        <name>a divalent metal cation</name>
        <dbReference type="ChEBI" id="CHEBI:60240"/>
    </ligand>
</feature>
<dbReference type="SUPFAM" id="SSF53098">
    <property type="entry name" value="Ribonuclease H-like"/>
    <property type="match status" value="1"/>
</dbReference>
<comment type="cofactor">
    <cofactor evidence="2">
        <name>Mg(2+)</name>
        <dbReference type="ChEBI" id="CHEBI:18420"/>
    </cofactor>
</comment>
<evidence type="ECO:0000256" key="1">
    <source>
        <dbReference type="ARBA" id="ARBA00000077"/>
    </source>
</evidence>
<proteinExistence type="inferred from homology"/>
<dbReference type="Gene3D" id="3.30.420.10">
    <property type="entry name" value="Ribonuclease H-like superfamily/Ribonuclease H"/>
    <property type="match status" value="1"/>
</dbReference>
<protein>
    <recommendedName>
        <fullName evidence="13">Ribonuclease</fullName>
        <ecNumber evidence="13">3.1.26.4</ecNumber>
    </recommendedName>
</protein>
<dbReference type="InterPro" id="IPR001352">
    <property type="entry name" value="RNase_HII/HIII"/>
</dbReference>
<keyword evidence="10 12" id="KW-0378">Hydrolase</keyword>
<keyword evidence="9 12" id="KW-0255">Endonuclease</keyword>
<evidence type="ECO:0000313" key="15">
    <source>
        <dbReference type="EMBL" id="OGC80428.1"/>
    </source>
</evidence>
<evidence type="ECO:0000256" key="5">
    <source>
        <dbReference type="ARBA" id="ARBA00007383"/>
    </source>
</evidence>
<dbReference type="EMBL" id="MEWX01000023">
    <property type="protein sequence ID" value="OGC80428.1"/>
    <property type="molecule type" value="Genomic_DNA"/>
</dbReference>
<comment type="cofactor">
    <cofactor evidence="12">
        <name>Mn(2+)</name>
        <dbReference type="ChEBI" id="CHEBI:29035"/>
    </cofactor>
    <cofactor evidence="12">
        <name>Mg(2+)</name>
        <dbReference type="ChEBI" id="CHEBI:18420"/>
    </cofactor>
    <text evidence="12">Manganese or magnesium. Binds 1 divalent metal ion per monomer in the absence of substrate. May bind a second metal ion after substrate binding.</text>
</comment>
<comment type="catalytic activity">
    <reaction evidence="1 12 13">
        <text>Endonucleolytic cleavage to 5'-phosphomonoester.</text>
        <dbReference type="EC" id="3.1.26.4"/>
    </reaction>
</comment>
<dbReference type="STRING" id="1797243.A2943_01880"/>
<accession>A0A1F4XFH5</accession>
<dbReference type="InterPro" id="IPR012337">
    <property type="entry name" value="RNaseH-like_sf"/>
</dbReference>
<dbReference type="GO" id="GO:0046872">
    <property type="term" value="F:metal ion binding"/>
    <property type="evidence" value="ECO:0007669"/>
    <property type="project" value="UniProtKB-KW"/>
</dbReference>
<dbReference type="NCBIfam" id="NF000595">
    <property type="entry name" value="PRK00015.1-3"/>
    <property type="match status" value="1"/>
</dbReference>
<dbReference type="GO" id="GO:0004523">
    <property type="term" value="F:RNA-DNA hybrid ribonuclease activity"/>
    <property type="evidence" value="ECO:0007669"/>
    <property type="project" value="UniProtKB-UniRule"/>
</dbReference>
<dbReference type="PROSITE" id="PS51975">
    <property type="entry name" value="RNASE_H_2"/>
    <property type="match status" value="1"/>
</dbReference>
<keyword evidence="6" id="KW-0963">Cytoplasm</keyword>
<reference evidence="15 16" key="1">
    <citation type="journal article" date="2016" name="Nat. Commun.">
        <title>Thousands of microbial genomes shed light on interconnected biogeochemical processes in an aquifer system.</title>
        <authorList>
            <person name="Anantharaman K."/>
            <person name="Brown C.T."/>
            <person name="Hug L.A."/>
            <person name="Sharon I."/>
            <person name="Castelle C.J."/>
            <person name="Probst A.J."/>
            <person name="Thomas B.C."/>
            <person name="Singh A."/>
            <person name="Wilkins M.J."/>
            <person name="Karaoz U."/>
            <person name="Brodie E.L."/>
            <person name="Williams K.H."/>
            <person name="Hubbard S.S."/>
            <person name="Banfield J.F."/>
        </authorList>
    </citation>
    <scope>NUCLEOTIDE SEQUENCE [LARGE SCALE GENOMIC DNA]</scope>
</reference>
<dbReference type="EC" id="3.1.26.4" evidence="13"/>
<feature type="binding site" evidence="12">
    <location>
        <position position="9"/>
    </location>
    <ligand>
        <name>a divalent metal cation</name>
        <dbReference type="ChEBI" id="CHEBI:60240"/>
    </ligand>
</feature>
<evidence type="ECO:0000256" key="8">
    <source>
        <dbReference type="ARBA" id="ARBA00022723"/>
    </source>
</evidence>
<comment type="caution">
    <text evidence="15">The sequence shown here is derived from an EMBL/GenBank/DDBJ whole genome shotgun (WGS) entry which is preliminary data.</text>
</comment>
<dbReference type="InterPro" id="IPR024567">
    <property type="entry name" value="RNase_HII/HIII_dom"/>
</dbReference>
<evidence type="ECO:0000256" key="10">
    <source>
        <dbReference type="ARBA" id="ARBA00022801"/>
    </source>
</evidence>
<evidence type="ECO:0000256" key="6">
    <source>
        <dbReference type="ARBA" id="ARBA00022490"/>
    </source>
</evidence>
<evidence type="ECO:0000256" key="13">
    <source>
        <dbReference type="RuleBase" id="RU003515"/>
    </source>
</evidence>
<keyword evidence="8 12" id="KW-0479">Metal-binding</keyword>
<keyword evidence="11" id="KW-0464">Manganese</keyword>
<comment type="subcellular location">
    <subcellularLocation>
        <location evidence="4">Cytoplasm</location>
    </subcellularLocation>
</comment>
<dbReference type="GO" id="GO:0006298">
    <property type="term" value="P:mismatch repair"/>
    <property type="evidence" value="ECO:0007669"/>
    <property type="project" value="TreeGrafter"/>
</dbReference>
<comment type="function">
    <text evidence="3 13">Endonuclease that specifically degrades the RNA of RNA-DNA hybrids.</text>
</comment>